<name>A0A927IUT0_9HYPH</name>
<keyword evidence="3" id="KW-1185">Reference proteome</keyword>
<comment type="caution">
    <text evidence="2">The sequence shown here is derived from an EMBL/GenBank/DDBJ whole genome shotgun (WGS) entry which is preliminary data.</text>
</comment>
<dbReference type="AlphaFoldDB" id="A0A927IUT0"/>
<dbReference type="PROSITE" id="PS51257">
    <property type="entry name" value="PROKAR_LIPOPROTEIN"/>
    <property type="match status" value="1"/>
</dbReference>
<feature type="signal peptide" evidence="1">
    <location>
        <begin position="1"/>
        <end position="20"/>
    </location>
</feature>
<protein>
    <recommendedName>
        <fullName evidence="4">Lipoprotein</fullName>
    </recommendedName>
</protein>
<accession>A0A927IUT0</accession>
<dbReference type="RefSeq" id="WP_191778040.1">
    <property type="nucleotide sequence ID" value="NZ_JACYFU010000006.1"/>
</dbReference>
<feature type="chain" id="PRO_5037320153" description="Lipoprotein" evidence="1">
    <location>
        <begin position="21"/>
        <end position="174"/>
    </location>
</feature>
<dbReference type="EMBL" id="JACYFU010000006">
    <property type="protein sequence ID" value="MBD8067188.1"/>
    <property type="molecule type" value="Genomic_DNA"/>
</dbReference>
<evidence type="ECO:0000256" key="1">
    <source>
        <dbReference type="SAM" id="SignalP"/>
    </source>
</evidence>
<dbReference type="Proteomes" id="UP000654108">
    <property type="component" value="Unassembled WGS sequence"/>
</dbReference>
<sequence length="174" mass="17902">MKSNRLATLIGVALLSLALAACSSFTPVYGDRAGGGLSEARFFFAEPGSRIEQIVLNRLRTVFPQPARPGDPTLSVSVSAGGAYEGISNAFPARRPLGRRVTATVSIVGADGTAFSATRFVDTSYQSDSVTPADAAAADGAMERAARAVAESLRAAILAGYRPGMSAPVAPIAR</sequence>
<dbReference type="Gene3D" id="3.30.160.150">
    <property type="entry name" value="Lipoprotein like domain"/>
    <property type="match status" value="1"/>
</dbReference>
<evidence type="ECO:0000313" key="2">
    <source>
        <dbReference type="EMBL" id="MBD8067188.1"/>
    </source>
</evidence>
<evidence type="ECO:0008006" key="4">
    <source>
        <dbReference type="Google" id="ProtNLM"/>
    </source>
</evidence>
<keyword evidence="1" id="KW-0732">Signal</keyword>
<proteinExistence type="predicted"/>
<gene>
    <name evidence="2" type="ORF">IC608_17090</name>
</gene>
<reference evidence="2" key="1">
    <citation type="submission" date="2020-09" db="EMBL/GenBank/DDBJ databases">
        <title>Genome seq and assembly of Devosia sp.</title>
        <authorList>
            <person name="Chhetri G."/>
        </authorList>
    </citation>
    <scope>NUCLEOTIDE SEQUENCE</scope>
    <source>
        <strain evidence="2">PTR5</strain>
    </source>
</reference>
<organism evidence="2 3">
    <name type="scientific">Devosia oryzisoli</name>
    <dbReference type="NCBI Taxonomy" id="2774138"/>
    <lineage>
        <taxon>Bacteria</taxon>
        <taxon>Pseudomonadati</taxon>
        <taxon>Pseudomonadota</taxon>
        <taxon>Alphaproteobacteria</taxon>
        <taxon>Hyphomicrobiales</taxon>
        <taxon>Devosiaceae</taxon>
        <taxon>Devosia</taxon>
    </lineage>
</organism>
<evidence type="ECO:0000313" key="3">
    <source>
        <dbReference type="Proteomes" id="UP000654108"/>
    </source>
</evidence>